<feature type="domain" description="DprA winged helix" evidence="3">
    <location>
        <begin position="317"/>
        <end position="366"/>
    </location>
</feature>
<dbReference type="InterPro" id="IPR041614">
    <property type="entry name" value="DprA_WH"/>
</dbReference>
<evidence type="ECO:0000259" key="2">
    <source>
        <dbReference type="Pfam" id="PF02481"/>
    </source>
</evidence>
<dbReference type="EMBL" id="JBCGCU010000009">
    <property type="protein sequence ID" value="MEM0515742.1"/>
    <property type="molecule type" value="Genomic_DNA"/>
</dbReference>
<dbReference type="InterPro" id="IPR036388">
    <property type="entry name" value="WH-like_DNA-bd_sf"/>
</dbReference>
<gene>
    <name evidence="4" type="primary">dprA</name>
    <name evidence="4" type="ORF">WCN91_10020</name>
</gene>
<protein>
    <submittedName>
        <fullName evidence="4">DNA-processing protein DprA</fullName>
    </submittedName>
</protein>
<dbReference type="PANTHER" id="PTHR43022:SF1">
    <property type="entry name" value="PROTEIN SMF"/>
    <property type="match status" value="1"/>
</dbReference>
<reference evidence="4 5" key="1">
    <citation type="submission" date="2024-03" db="EMBL/GenBank/DDBJ databases">
        <title>Pseudoalteromonas qingdaonensis sp. nov., isolated from the intestines of marine benthic organisms.</title>
        <authorList>
            <person name="Lin X."/>
            <person name="Fang S."/>
            <person name="Hu X."/>
        </authorList>
    </citation>
    <scope>NUCLEOTIDE SEQUENCE [LARGE SCALE GENOMIC DNA]</scope>
    <source>
        <strain evidence="4 5">YIC-827</strain>
    </source>
</reference>
<evidence type="ECO:0000313" key="5">
    <source>
        <dbReference type="Proteomes" id="UP001447008"/>
    </source>
</evidence>
<accession>A0ABU9MWV0</accession>
<sequence>MTQNEPIPSASSEADLFLADASLLALMRTPGLGLRSAHTLLQHISIHDLVADTEVLTQAGLRRDIAARLAAIKLEPLQQELSEYRHQGIDVISLAHPLYPPLLKELPDPPLLLFCVGNSDLLMQPQVAIVGSRGASISGKHHAFEFAAQLSDAGLAVTSGMAMGIDASAHLGALHNGGATLAVLGTGVDLCYPRRNKTLREQIAQHGLLVSEFLPGTQPRAQHFPRRNRVIAGLSLGTLVVEAEQKSGSLITAELAMDYNREVMAMPGAVNNPYSRGCHALIKLGAALVENAEDVLAELGCYQQKGLYINNKGVEKEDENTLLRHIGFEPTSIDAIALSSQIPIAQLLTLLIDLELEGSIISTSGGYTRVGGE</sequence>
<dbReference type="PANTHER" id="PTHR43022">
    <property type="entry name" value="PROTEIN SMF"/>
    <property type="match status" value="1"/>
</dbReference>
<dbReference type="Gene3D" id="1.10.10.10">
    <property type="entry name" value="Winged helix-like DNA-binding domain superfamily/Winged helix DNA-binding domain"/>
    <property type="match status" value="1"/>
</dbReference>
<dbReference type="Gene3D" id="3.40.50.450">
    <property type="match status" value="1"/>
</dbReference>
<dbReference type="SUPFAM" id="SSF102405">
    <property type="entry name" value="MCP/YpsA-like"/>
    <property type="match status" value="1"/>
</dbReference>
<feature type="domain" description="Smf/DprA SLOG" evidence="2">
    <location>
        <begin position="91"/>
        <end position="299"/>
    </location>
</feature>
<comment type="similarity">
    <text evidence="1">Belongs to the DprA/Smf family.</text>
</comment>
<dbReference type="Pfam" id="PF17782">
    <property type="entry name" value="WHD_DprA"/>
    <property type="match status" value="1"/>
</dbReference>
<keyword evidence="5" id="KW-1185">Reference proteome</keyword>
<evidence type="ECO:0000259" key="3">
    <source>
        <dbReference type="Pfam" id="PF17782"/>
    </source>
</evidence>
<comment type="caution">
    <text evidence="4">The sequence shown here is derived from an EMBL/GenBank/DDBJ whole genome shotgun (WGS) entry which is preliminary data.</text>
</comment>
<evidence type="ECO:0000256" key="1">
    <source>
        <dbReference type="ARBA" id="ARBA00006525"/>
    </source>
</evidence>
<dbReference type="RefSeq" id="WP_342678635.1">
    <property type="nucleotide sequence ID" value="NZ_JBCGCU010000009.1"/>
</dbReference>
<dbReference type="Pfam" id="PF02481">
    <property type="entry name" value="DNA_processg_A"/>
    <property type="match status" value="1"/>
</dbReference>
<dbReference type="NCBIfam" id="TIGR00732">
    <property type="entry name" value="dprA"/>
    <property type="match status" value="1"/>
</dbReference>
<dbReference type="Proteomes" id="UP001447008">
    <property type="component" value="Unassembled WGS sequence"/>
</dbReference>
<evidence type="ECO:0000313" key="4">
    <source>
        <dbReference type="EMBL" id="MEM0515742.1"/>
    </source>
</evidence>
<dbReference type="InterPro" id="IPR003488">
    <property type="entry name" value="DprA"/>
</dbReference>
<dbReference type="InterPro" id="IPR057666">
    <property type="entry name" value="DrpA_SLOG"/>
</dbReference>
<name>A0ABU9MWV0_9GAMM</name>
<organism evidence="4 5">
    <name type="scientific">Pseudoalteromonas qingdaonensis</name>
    <dbReference type="NCBI Taxonomy" id="3131913"/>
    <lineage>
        <taxon>Bacteria</taxon>
        <taxon>Pseudomonadati</taxon>
        <taxon>Pseudomonadota</taxon>
        <taxon>Gammaproteobacteria</taxon>
        <taxon>Alteromonadales</taxon>
        <taxon>Pseudoalteromonadaceae</taxon>
        <taxon>Pseudoalteromonas</taxon>
    </lineage>
</organism>
<proteinExistence type="inferred from homology"/>